<accession>I3TXS9</accession>
<reference evidence="2 3" key="1">
    <citation type="journal article" date="2012" name="J. Am. Chem. Soc.">
        <title>Bacterial biosynthesis and maturation of the didemnin anti-cancer agents.</title>
        <authorList>
            <person name="Xu Y."/>
            <person name="Kersten R.D."/>
            <person name="Nam S.J."/>
            <person name="Lu L."/>
            <person name="Al-Suwailem A.M."/>
            <person name="Zheng H."/>
            <person name="Fenical W."/>
            <person name="Dorrestein P.C."/>
            <person name="Moore B.S."/>
            <person name="Qian P.Y."/>
        </authorList>
    </citation>
    <scope>NUCLEOTIDE SEQUENCE [LARGE SCALE GENOMIC DNA]</scope>
    <source>
        <strain evidence="2 3">KA081020-065</strain>
    </source>
</reference>
<keyword evidence="2" id="KW-0614">Plasmid</keyword>
<evidence type="ECO:0000256" key="1">
    <source>
        <dbReference type="SAM" id="MobiDB-lite"/>
    </source>
</evidence>
<dbReference type="KEGG" id="tmo:TMO_d0015"/>
<sequence>MQWLQNFTAEVILDRNFNKTAAKRQSLSKPDDDDINEYCRPGDGSITSV</sequence>
<dbReference type="EMBL" id="CP003240">
    <property type="protein sequence ID" value="AFK57567.1"/>
    <property type="molecule type" value="Genomic_DNA"/>
</dbReference>
<evidence type="ECO:0000313" key="2">
    <source>
        <dbReference type="EMBL" id="AFK57567.1"/>
    </source>
</evidence>
<keyword evidence="3" id="KW-1185">Reference proteome</keyword>
<organism evidence="2 3">
    <name type="scientific">Tistrella mobilis (strain KA081020-065)</name>
    <dbReference type="NCBI Taxonomy" id="1110502"/>
    <lineage>
        <taxon>Bacteria</taxon>
        <taxon>Pseudomonadati</taxon>
        <taxon>Pseudomonadota</taxon>
        <taxon>Alphaproteobacteria</taxon>
        <taxon>Geminicoccales</taxon>
        <taxon>Geminicoccaceae</taxon>
        <taxon>Tistrella</taxon>
    </lineage>
</organism>
<dbReference type="HOGENOM" id="CLU_3141762_0_0_5"/>
<dbReference type="Proteomes" id="UP000005258">
    <property type="component" value="Plasmid pTM4"/>
</dbReference>
<evidence type="ECO:0000313" key="3">
    <source>
        <dbReference type="Proteomes" id="UP000005258"/>
    </source>
</evidence>
<geneLocation type="plasmid" evidence="2 3">
    <name>pTM4</name>
</geneLocation>
<gene>
    <name evidence="2" type="ordered locus">TMO_d0015</name>
</gene>
<feature type="region of interest" description="Disordered" evidence="1">
    <location>
        <begin position="22"/>
        <end position="49"/>
    </location>
</feature>
<name>I3TXS9_TISMK</name>
<dbReference type="AlphaFoldDB" id="I3TXS9"/>
<protein>
    <submittedName>
        <fullName evidence="2">Uncharacterized protein</fullName>
    </submittedName>
</protein>
<proteinExistence type="predicted"/>